<evidence type="ECO:0000256" key="3">
    <source>
        <dbReference type="ARBA" id="ARBA00022792"/>
    </source>
</evidence>
<protein>
    <recommendedName>
        <fullName evidence="7">MICOS complex subunit MIC60</fullName>
    </recommendedName>
    <alternativeName>
        <fullName evidence="7">Mitofilin</fullName>
    </alternativeName>
</protein>
<organism evidence="10 11">
    <name type="scientific">Anopheles maculatus</name>
    <dbReference type="NCBI Taxonomy" id="74869"/>
    <lineage>
        <taxon>Eukaryota</taxon>
        <taxon>Metazoa</taxon>
        <taxon>Ecdysozoa</taxon>
        <taxon>Arthropoda</taxon>
        <taxon>Hexapoda</taxon>
        <taxon>Insecta</taxon>
        <taxon>Pterygota</taxon>
        <taxon>Neoptera</taxon>
        <taxon>Endopterygota</taxon>
        <taxon>Diptera</taxon>
        <taxon>Nematocera</taxon>
        <taxon>Culicoidea</taxon>
        <taxon>Culicidae</taxon>
        <taxon>Anophelinae</taxon>
        <taxon>Anopheles</taxon>
        <taxon>Anopheles maculatus group</taxon>
    </lineage>
</organism>
<feature type="coiled-coil region" evidence="8">
    <location>
        <begin position="453"/>
        <end position="492"/>
    </location>
</feature>
<keyword evidence="6" id="KW-0472">Membrane</keyword>
<dbReference type="PANTHER" id="PTHR15415">
    <property type="entry name" value="MITOFILIN"/>
    <property type="match status" value="1"/>
</dbReference>
<dbReference type="PANTHER" id="PTHR15415:SF7">
    <property type="entry name" value="MICOS COMPLEX SUBUNIT MIC60"/>
    <property type="match status" value="1"/>
</dbReference>
<keyword evidence="11" id="KW-1185">Reference proteome</keyword>
<dbReference type="GO" id="GO:0061617">
    <property type="term" value="C:MICOS complex"/>
    <property type="evidence" value="ECO:0007669"/>
    <property type="project" value="TreeGrafter"/>
</dbReference>
<accession>A0A182SVG6</accession>
<proteinExistence type="inferred from homology"/>
<evidence type="ECO:0000256" key="7">
    <source>
        <dbReference type="RuleBase" id="RU363000"/>
    </source>
</evidence>
<keyword evidence="8" id="KW-0175">Coiled coil</keyword>
<name>A0A182SVG6_9DIPT</name>
<comment type="similarity">
    <text evidence="1 7">Belongs to the MICOS complex subunit Mic60 family.</text>
</comment>
<evidence type="ECO:0000256" key="4">
    <source>
        <dbReference type="ARBA" id="ARBA00022989"/>
    </source>
</evidence>
<keyword evidence="2 7" id="KW-0812">Transmembrane</keyword>
<comment type="subunit">
    <text evidence="7">Component of the mitochondrial contact site and cristae organizing system (MICOS) complex.</text>
</comment>
<evidence type="ECO:0000313" key="11">
    <source>
        <dbReference type="Proteomes" id="UP000075901"/>
    </source>
</evidence>
<feature type="compositionally biased region" description="Basic and acidic residues" evidence="9">
    <location>
        <begin position="125"/>
        <end position="135"/>
    </location>
</feature>
<evidence type="ECO:0000256" key="5">
    <source>
        <dbReference type="ARBA" id="ARBA00023128"/>
    </source>
</evidence>
<reference evidence="11" key="1">
    <citation type="submission" date="2013-09" db="EMBL/GenBank/DDBJ databases">
        <title>The Genome Sequence of Anopheles maculatus species B.</title>
        <authorList>
            <consortium name="The Broad Institute Genomics Platform"/>
            <person name="Neafsey D.E."/>
            <person name="Besansky N."/>
            <person name="Howell P."/>
            <person name="Walton C."/>
            <person name="Young S.K."/>
            <person name="Zeng Q."/>
            <person name="Gargeya S."/>
            <person name="Fitzgerald M."/>
            <person name="Haas B."/>
            <person name="Abouelleil A."/>
            <person name="Allen A.W."/>
            <person name="Alvarado L."/>
            <person name="Arachchi H.M."/>
            <person name="Berlin A.M."/>
            <person name="Chapman S.B."/>
            <person name="Gainer-Dewar J."/>
            <person name="Goldberg J."/>
            <person name="Griggs A."/>
            <person name="Gujja S."/>
            <person name="Hansen M."/>
            <person name="Howarth C."/>
            <person name="Imamovic A."/>
            <person name="Ireland A."/>
            <person name="Larimer J."/>
            <person name="McCowan C."/>
            <person name="Murphy C."/>
            <person name="Pearson M."/>
            <person name="Poon T.W."/>
            <person name="Priest M."/>
            <person name="Roberts A."/>
            <person name="Saif S."/>
            <person name="Shea T."/>
            <person name="Sisk P."/>
            <person name="Sykes S."/>
            <person name="Wortman J."/>
            <person name="Nusbaum C."/>
            <person name="Birren B."/>
        </authorList>
    </citation>
    <scope>NUCLEOTIDE SEQUENCE [LARGE SCALE GENOMIC DNA]</scope>
    <source>
        <strain evidence="11">maculatus3</strain>
    </source>
</reference>
<comment type="subcellular location">
    <subcellularLocation>
        <location evidence="7">Mitochondrion inner membrane</location>
        <topology evidence="7">Single-pass membrane protein</topology>
    </subcellularLocation>
</comment>
<feature type="compositionally biased region" description="Pro residues" evidence="9">
    <location>
        <begin position="149"/>
        <end position="158"/>
    </location>
</feature>
<evidence type="ECO:0000313" key="10">
    <source>
        <dbReference type="EnsemblMetazoa" id="AMAM014250-PA"/>
    </source>
</evidence>
<feature type="coiled-coil region" evidence="8">
    <location>
        <begin position="285"/>
        <end position="338"/>
    </location>
</feature>
<evidence type="ECO:0000256" key="6">
    <source>
        <dbReference type="ARBA" id="ARBA00023136"/>
    </source>
</evidence>
<dbReference type="Proteomes" id="UP000075901">
    <property type="component" value="Unassembled WGS sequence"/>
</dbReference>
<reference evidence="10" key="2">
    <citation type="submission" date="2020-05" db="UniProtKB">
        <authorList>
            <consortium name="EnsemblMetazoa"/>
        </authorList>
    </citation>
    <scope>IDENTIFICATION</scope>
    <source>
        <strain evidence="10">maculatus3</strain>
    </source>
</reference>
<feature type="compositionally biased region" description="Low complexity" evidence="9">
    <location>
        <begin position="177"/>
        <end position="205"/>
    </location>
</feature>
<dbReference type="EnsemblMetazoa" id="AMAM014250-RA">
    <property type="protein sequence ID" value="AMAM014250-PA"/>
    <property type="gene ID" value="AMAM014250"/>
</dbReference>
<keyword evidence="3 7" id="KW-0999">Mitochondrion inner membrane</keyword>
<evidence type="ECO:0000256" key="1">
    <source>
        <dbReference type="ARBA" id="ARBA00010877"/>
    </source>
</evidence>
<comment type="function">
    <text evidence="7">Component of the MICOS complex, a large protein complex of the mitochondrial inner membrane that plays crucial roles in the maintenance of crista junctions, inner membrane architecture, and formation of contact sites to the outer membrane.</text>
</comment>
<dbReference type="AlphaFoldDB" id="A0A182SVG6"/>
<feature type="region of interest" description="Disordered" evidence="9">
    <location>
        <begin position="119"/>
        <end position="218"/>
    </location>
</feature>
<keyword evidence="4" id="KW-1133">Transmembrane helix</keyword>
<dbReference type="GO" id="GO:0042407">
    <property type="term" value="P:cristae formation"/>
    <property type="evidence" value="ECO:0007669"/>
    <property type="project" value="TreeGrafter"/>
</dbReference>
<evidence type="ECO:0000256" key="9">
    <source>
        <dbReference type="SAM" id="MobiDB-lite"/>
    </source>
</evidence>
<feature type="compositionally biased region" description="Basic and acidic residues" evidence="9">
    <location>
        <begin position="165"/>
        <end position="176"/>
    </location>
</feature>
<dbReference type="InterPro" id="IPR019133">
    <property type="entry name" value="MIC60"/>
</dbReference>
<dbReference type="Pfam" id="PF09731">
    <property type="entry name" value="Mitofilin"/>
    <property type="match status" value="1"/>
</dbReference>
<dbReference type="VEuPathDB" id="VectorBase:AMAM014250"/>
<keyword evidence="5 7" id="KW-0496">Mitochondrion</keyword>
<sequence>MYRLLVQKALANNSKRPSAQLFAASRSYSGGARGSNLPPFQEAGFGKVLVVLSPILIGGGVVTYAKYDNEFRKTLITNVPALEPVLKTLLQETNPLDEVTKKMDDISKTIGEYTSTITGFFGGGEEEKKQDKKPDLPPITKSKSVHVPVPSPPLPKPEPLNLSEKVPEPPKKKEAPASKVVPTPATATKAATAASAAAPAKSATAPPKPVPLSSAGETVPKSISDLEQQVEVAATIAIKQYGQAVDVLKAYTEEVRKVVDESIDKLDSTSWTTLRNRTSARDTALEAAENAADQAKANIEKLHVLLNSREIKCSDELKDKARQNIAAYLEHLKKAKEEVYAARDLASLGEKYWKRVESARNYFVDEMESLFPGINLSERKLNLSKDELDLFIVHAYTQVITHQKELQKLQTEGDQCLRRALEAVRGSDQSEEVKSRLEYEIAKETLRLNVLNQKKLLRTRAELEQQMREQMKRQTEAHIDHLKDALTQKEVEMKRKFQRELDEKITTEQASYKLQLAAMLGKLKGIHNALVGK</sequence>
<evidence type="ECO:0000256" key="8">
    <source>
        <dbReference type="SAM" id="Coils"/>
    </source>
</evidence>
<evidence type="ECO:0000256" key="2">
    <source>
        <dbReference type="ARBA" id="ARBA00022692"/>
    </source>
</evidence>